<comment type="caution">
    <text evidence="1">The sequence shown here is derived from an EMBL/GenBank/DDBJ whole genome shotgun (WGS) entry which is preliminary data.</text>
</comment>
<accession>A0ABC9HFI5</accession>
<reference evidence="1 2" key="1">
    <citation type="submission" date="2024-08" db="EMBL/GenBank/DDBJ databases">
        <authorList>
            <person name="Paterson S."/>
        </authorList>
    </citation>
    <scope>NUCLEOTIDE SEQUENCE [LARGE SCALE GENOMIC DNA]</scope>
</reference>
<evidence type="ECO:0000313" key="1">
    <source>
        <dbReference type="EMBL" id="CAM0512222.1"/>
    </source>
</evidence>
<gene>
    <name evidence="1" type="ORF">FHB240107_LOCUS6559</name>
</gene>
<protein>
    <submittedName>
        <fullName evidence="1">Uncharacterized protein</fullName>
    </submittedName>
</protein>
<dbReference type="EMBL" id="CANUEZ050000199">
    <property type="protein sequence ID" value="CAM0512222.1"/>
    <property type="molecule type" value="Genomic_DNA"/>
</dbReference>
<sequence>MNHSSENDRLGFITIDVVMQGDTIIFRQGFEYSTSEWLETKRLSEESRISRKHQTRLRLELCLKRDQRELTSGSRLKDSQFKFGISVLITRQKLQCLNRTIFKPVWKLFTEDIFSIYPIWSRGHHSM</sequence>
<dbReference type="Proteomes" id="UP001189180">
    <property type="component" value="Unassembled WGS sequence"/>
</dbReference>
<dbReference type="AlphaFoldDB" id="A0ABC9HFI5"/>
<organism evidence="1 2">
    <name type="scientific">Fasciola hepatica</name>
    <name type="common">Liver fluke</name>
    <dbReference type="NCBI Taxonomy" id="6192"/>
    <lineage>
        <taxon>Eukaryota</taxon>
        <taxon>Metazoa</taxon>
        <taxon>Spiralia</taxon>
        <taxon>Lophotrochozoa</taxon>
        <taxon>Platyhelminthes</taxon>
        <taxon>Trematoda</taxon>
        <taxon>Digenea</taxon>
        <taxon>Plagiorchiida</taxon>
        <taxon>Echinostomata</taxon>
        <taxon>Echinostomatoidea</taxon>
        <taxon>Fasciolidae</taxon>
        <taxon>Fasciola</taxon>
    </lineage>
</organism>
<name>A0ABC9HFI5_FASHE</name>
<evidence type="ECO:0000313" key="2">
    <source>
        <dbReference type="Proteomes" id="UP001189180"/>
    </source>
</evidence>
<proteinExistence type="predicted"/>
<keyword evidence="2" id="KW-1185">Reference proteome</keyword>